<accession>A0AAF0R457</accession>
<evidence type="ECO:0000259" key="2">
    <source>
        <dbReference type="Pfam" id="PF03732"/>
    </source>
</evidence>
<sequence>MMCLSLKANERVIIRYAVGQRPETEASDAMIMDTILVYHRMTYVLFDPGSTYSYVSVKFALGLNLICDTLDVVIHVSTPIGESVVVTYVYRSFSMGRCSGVRTPPVHHEEIKEDMIIEVEFVTFQLQGEAKQWWRAYMECRSSTLPPLTWTQFHTLFLEKYVPRTLRDRKKDEFMALEQGGMFVAAYEAKFHALSRYATQLVTTEEERIRLFIRGRNSELQAKALAKRDKNSGNFQGSYSREFGRPTLAAKQIQSAMPASIGGRGGNQRGRGGRGNGNVGRGNTQPGREVAHQDDRAQCYAFPGKNEAEESDAGMPLGRDVDFCIELEPGTRPISIPLYRMAPAELRELKAQIQELLDKGFIGPSASSWGAPVLFVKKKDGLRIAESTWRVAEGSHLAFCSSVLSPEGKDQVGGINKQSTHHREVLRSSTMSPNDPEHDDAE</sequence>
<evidence type="ECO:0000313" key="4">
    <source>
        <dbReference type="Proteomes" id="UP001234989"/>
    </source>
</evidence>
<evidence type="ECO:0000256" key="1">
    <source>
        <dbReference type="SAM" id="MobiDB-lite"/>
    </source>
</evidence>
<dbReference type="PANTHER" id="PTHR15503:SF45">
    <property type="entry name" value="RNA-DIRECTED DNA POLYMERASE HOMOLOG"/>
    <property type="match status" value="1"/>
</dbReference>
<feature type="region of interest" description="Disordered" evidence="1">
    <location>
        <begin position="408"/>
        <end position="442"/>
    </location>
</feature>
<organism evidence="3 4">
    <name type="scientific">Solanum verrucosum</name>
    <dbReference type="NCBI Taxonomy" id="315347"/>
    <lineage>
        <taxon>Eukaryota</taxon>
        <taxon>Viridiplantae</taxon>
        <taxon>Streptophyta</taxon>
        <taxon>Embryophyta</taxon>
        <taxon>Tracheophyta</taxon>
        <taxon>Spermatophyta</taxon>
        <taxon>Magnoliopsida</taxon>
        <taxon>eudicotyledons</taxon>
        <taxon>Gunneridae</taxon>
        <taxon>Pentapetalae</taxon>
        <taxon>asterids</taxon>
        <taxon>lamiids</taxon>
        <taxon>Solanales</taxon>
        <taxon>Solanaceae</taxon>
        <taxon>Solanoideae</taxon>
        <taxon>Solaneae</taxon>
        <taxon>Solanum</taxon>
    </lineage>
</organism>
<dbReference type="AlphaFoldDB" id="A0AAF0R457"/>
<name>A0AAF0R457_SOLVR</name>
<dbReference type="InterPro" id="IPR005162">
    <property type="entry name" value="Retrotrans_gag_dom"/>
</dbReference>
<dbReference type="Gene3D" id="3.10.10.10">
    <property type="entry name" value="HIV Type 1 Reverse Transcriptase, subunit A, domain 1"/>
    <property type="match status" value="1"/>
</dbReference>
<keyword evidence="4" id="KW-1185">Reference proteome</keyword>
<gene>
    <name evidence="3" type="ORF">MTR67_025770</name>
</gene>
<reference evidence="3" key="1">
    <citation type="submission" date="2023-08" db="EMBL/GenBank/DDBJ databases">
        <title>A de novo genome assembly of Solanum verrucosum Schlechtendal, a Mexican diploid species geographically isolated from the other diploid A-genome species in potato relatives.</title>
        <authorList>
            <person name="Hosaka K."/>
        </authorList>
    </citation>
    <scope>NUCLEOTIDE SEQUENCE</scope>
    <source>
        <tissue evidence="3">Young leaves</tissue>
    </source>
</reference>
<dbReference type="SUPFAM" id="SSF56672">
    <property type="entry name" value="DNA/RNA polymerases"/>
    <property type="match status" value="1"/>
</dbReference>
<evidence type="ECO:0000313" key="3">
    <source>
        <dbReference type="EMBL" id="WMV32385.1"/>
    </source>
</evidence>
<feature type="region of interest" description="Disordered" evidence="1">
    <location>
        <begin position="258"/>
        <end position="293"/>
    </location>
</feature>
<dbReference type="Pfam" id="PF08284">
    <property type="entry name" value="RVP_2"/>
    <property type="match status" value="1"/>
</dbReference>
<protein>
    <recommendedName>
        <fullName evidence="2">Retrotransposon gag domain-containing protein</fullName>
    </recommendedName>
</protein>
<dbReference type="EMBL" id="CP133617">
    <property type="protein sequence ID" value="WMV32385.1"/>
    <property type="molecule type" value="Genomic_DNA"/>
</dbReference>
<dbReference type="InterPro" id="IPR043502">
    <property type="entry name" value="DNA/RNA_pol_sf"/>
</dbReference>
<dbReference type="InterPro" id="IPR032567">
    <property type="entry name" value="RTL1-rel"/>
</dbReference>
<dbReference type="Pfam" id="PF03732">
    <property type="entry name" value="Retrotrans_gag"/>
    <property type="match status" value="1"/>
</dbReference>
<feature type="domain" description="Retrotransposon gag" evidence="2">
    <location>
        <begin position="121"/>
        <end position="215"/>
    </location>
</feature>
<dbReference type="PANTHER" id="PTHR15503">
    <property type="entry name" value="LDOC1 RELATED"/>
    <property type="match status" value="1"/>
</dbReference>
<dbReference type="Proteomes" id="UP001234989">
    <property type="component" value="Chromosome 6"/>
</dbReference>
<feature type="compositionally biased region" description="Gly residues" evidence="1">
    <location>
        <begin position="262"/>
        <end position="280"/>
    </location>
</feature>
<proteinExistence type="predicted"/>